<keyword evidence="4" id="KW-1185">Reference proteome</keyword>
<feature type="compositionally biased region" description="Acidic residues" evidence="1">
    <location>
        <begin position="41"/>
        <end position="59"/>
    </location>
</feature>
<protein>
    <submittedName>
        <fullName evidence="3">Uncharacterized protein</fullName>
    </submittedName>
</protein>
<evidence type="ECO:0000256" key="1">
    <source>
        <dbReference type="SAM" id="MobiDB-lite"/>
    </source>
</evidence>
<evidence type="ECO:0000256" key="2">
    <source>
        <dbReference type="SAM" id="Phobius"/>
    </source>
</evidence>
<proteinExistence type="predicted"/>
<keyword evidence="2" id="KW-0472">Membrane</keyword>
<feature type="transmembrane region" description="Helical" evidence="2">
    <location>
        <begin position="156"/>
        <end position="177"/>
    </location>
</feature>
<feature type="transmembrane region" description="Helical" evidence="2">
    <location>
        <begin position="283"/>
        <end position="304"/>
    </location>
</feature>
<sequence>MGRIKDHKKNNPNQMTDWLDIEWLDEEELDEQDPEYHLDTEDFEEDDWDTGDGWEDPEEEKAVKTREPKQTSQRKTERRPEDKRKSQGRKQTGSSRSRAAGKRADSGKKKRPPQKNTGDEKKTKEKNRSSAVKPVKTATKVAGTAGRTAGKAAGKIVSIILKCGSFAAMVVIVLKMFQDFWAQRNVLGELWRVAADRNYAEALYLGIAGVLLLYGIISALWILTGRKAADGGRIQSYDTGRGLTSFIVIAILAAVSGMVQPIVPESPQMLAGASLALQVIDGMKTILLGCCAAGIVLCVIRKFIRR</sequence>
<feature type="compositionally biased region" description="Basic and acidic residues" evidence="1">
    <location>
        <begin position="117"/>
        <end position="128"/>
    </location>
</feature>
<feature type="transmembrane region" description="Helical" evidence="2">
    <location>
        <begin position="243"/>
        <end position="263"/>
    </location>
</feature>
<comment type="caution">
    <text evidence="3">The sequence shown here is derived from an EMBL/GenBank/DDBJ whole genome shotgun (WGS) entry which is preliminary data.</text>
</comment>
<organism evidence="3 4">
    <name type="scientific">Sellimonas caecigallum</name>
    <dbReference type="NCBI Taxonomy" id="2592333"/>
    <lineage>
        <taxon>Bacteria</taxon>
        <taxon>Bacillati</taxon>
        <taxon>Bacillota</taxon>
        <taxon>Clostridia</taxon>
        <taxon>Lachnospirales</taxon>
        <taxon>Lachnospiraceae</taxon>
        <taxon>Sellimonas</taxon>
    </lineage>
</organism>
<evidence type="ECO:0000313" key="4">
    <source>
        <dbReference type="Proteomes" id="UP000779049"/>
    </source>
</evidence>
<keyword evidence="2" id="KW-1133">Transmembrane helix</keyword>
<dbReference type="EMBL" id="VIRV01000008">
    <property type="protein sequence ID" value="MBY0758807.1"/>
    <property type="molecule type" value="Genomic_DNA"/>
</dbReference>
<dbReference type="Proteomes" id="UP000779049">
    <property type="component" value="Unassembled WGS sequence"/>
</dbReference>
<feature type="region of interest" description="Disordered" evidence="1">
    <location>
        <begin position="1"/>
        <end position="137"/>
    </location>
</feature>
<feature type="compositionally biased region" description="Basic and acidic residues" evidence="1">
    <location>
        <begin position="60"/>
        <end position="85"/>
    </location>
</feature>
<gene>
    <name evidence="3" type="ORF">FLB61_06870</name>
</gene>
<feature type="compositionally biased region" description="Acidic residues" evidence="1">
    <location>
        <begin position="19"/>
        <end position="33"/>
    </location>
</feature>
<evidence type="ECO:0000313" key="3">
    <source>
        <dbReference type="EMBL" id="MBY0758807.1"/>
    </source>
</evidence>
<reference evidence="3 4" key="1">
    <citation type="journal article" date="2020" name="New Microbes New Infect">
        <title>Sellimonas caecigallum sp. nov., description and genome sequence of a new member of the Sellimonas genus isolated from the cecum of feral chicken.</title>
        <authorList>
            <person name="Wongkuna S."/>
            <person name="Ghimire S."/>
            <person name="Antony L."/>
            <person name="Chankhamhaengdecha S."/>
            <person name="Janvilisri T."/>
            <person name="Scaria J."/>
        </authorList>
    </citation>
    <scope>NUCLEOTIDE SEQUENCE [LARGE SCALE GENOMIC DNA]</scope>
    <source>
        <strain evidence="3 4">SW451</strain>
    </source>
</reference>
<feature type="transmembrane region" description="Helical" evidence="2">
    <location>
        <begin position="202"/>
        <end position="223"/>
    </location>
</feature>
<feature type="compositionally biased region" description="Basic residues" evidence="1">
    <location>
        <begin position="1"/>
        <end position="10"/>
    </location>
</feature>
<dbReference type="RefSeq" id="WP_221919748.1">
    <property type="nucleotide sequence ID" value="NZ_CP173660.1"/>
</dbReference>
<keyword evidence="2" id="KW-0812">Transmembrane</keyword>
<name>A0ABS7L7P8_9FIRM</name>
<accession>A0ABS7L7P8</accession>